<evidence type="ECO:0000259" key="9">
    <source>
        <dbReference type="Pfam" id="PF01435"/>
    </source>
</evidence>
<accession>A0A1X7FAD2</accession>
<dbReference type="PANTHER" id="PTHR22726:SF1">
    <property type="entry name" value="METALLOENDOPEPTIDASE OMA1, MITOCHONDRIAL"/>
    <property type="match status" value="1"/>
</dbReference>
<dbReference type="GO" id="GO:0016020">
    <property type="term" value="C:membrane"/>
    <property type="evidence" value="ECO:0007669"/>
    <property type="project" value="TreeGrafter"/>
</dbReference>
<reference evidence="11" key="1">
    <citation type="submission" date="2017-04" db="EMBL/GenBank/DDBJ databases">
        <authorList>
            <person name="Varghese N."/>
            <person name="Submissions S."/>
        </authorList>
    </citation>
    <scope>NUCLEOTIDE SEQUENCE [LARGE SCALE GENOMIC DNA]</scope>
    <source>
        <strain evidence="11">Ballard 720</strain>
    </source>
</reference>
<dbReference type="InterPro" id="IPR051156">
    <property type="entry name" value="Mito/Outer_Membr_Metalloprot"/>
</dbReference>
<comment type="cofactor">
    <cofactor evidence="6">
        <name>Zn(2+)</name>
        <dbReference type="ChEBI" id="CHEBI:29105"/>
    </cofactor>
    <text evidence="6">Binds 1 zinc ion per subunit.</text>
</comment>
<keyword evidence="1 6" id="KW-0645">Protease</keyword>
<dbReference type="Pfam" id="PF01435">
    <property type="entry name" value="Peptidase_M48"/>
    <property type="match status" value="1"/>
</dbReference>
<proteinExistence type="inferred from homology"/>
<protein>
    <submittedName>
        <fullName evidence="10">Peptidase family M48</fullName>
    </submittedName>
</protein>
<feature type="signal peptide" evidence="8">
    <location>
        <begin position="1"/>
        <end position="29"/>
    </location>
</feature>
<dbReference type="STRING" id="28094.SAMN06295900_10895"/>
<keyword evidence="3 6" id="KW-0378">Hydrolase</keyword>
<dbReference type="InterPro" id="IPR001915">
    <property type="entry name" value="Peptidase_M48"/>
</dbReference>
<keyword evidence="5 6" id="KW-0482">Metalloprotease</keyword>
<feature type="domain" description="Peptidase M48" evidence="9">
    <location>
        <begin position="108"/>
        <end position="286"/>
    </location>
</feature>
<dbReference type="AlphaFoldDB" id="A0A1X7FAD2"/>
<dbReference type="PANTHER" id="PTHR22726">
    <property type="entry name" value="METALLOENDOPEPTIDASE OMA1"/>
    <property type="match status" value="1"/>
</dbReference>
<keyword evidence="2" id="KW-0479">Metal-binding</keyword>
<name>A0A1X7FAD2_TRICW</name>
<evidence type="ECO:0000256" key="4">
    <source>
        <dbReference type="ARBA" id="ARBA00022833"/>
    </source>
</evidence>
<dbReference type="EMBL" id="FXAH01000008">
    <property type="protein sequence ID" value="SMF48819.1"/>
    <property type="molecule type" value="Genomic_DNA"/>
</dbReference>
<dbReference type="GO" id="GO:0046872">
    <property type="term" value="F:metal ion binding"/>
    <property type="evidence" value="ECO:0007669"/>
    <property type="project" value="UniProtKB-KW"/>
</dbReference>
<dbReference type="PROSITE" id="PS51257">
    <property type="entry name" value="PROKAR_LIPOPROTEIN"/>
    <property type="match status" value="1"/>
</dbReference>
<keyword evidence="8" id="KW-0732">Signal</keyword>
<sequence length="329" mass="35335">MKRAAAALRRRATLAVSASILACSASGFAASQPTRPTGGSPGVGASQSAAGSAAYSSEPVVRFGNGPMFRNLLPSPLVEAQSAAEYTQLIERARSEGRLMPAEDARVERVRSIAMRIAPFAGKWSDRVKEWRWEVNVVRSREIGVFCLPGGKLVVYGGLLDRISLKDDELGVLFGHMIAHALREQVRERLSAQQTPFGTSPLPQLFGVTEFDGAPPAPASELGAPILSMRYDATDETEADVIGSDIAARAGFDPRAAVSLWDKLAAATRSERGTGLIRAHPYSESRRLDILKRLPDMLALYAKARGVAVESLPAYPGVKPSTARPTRNR</sequence>
<evidence type="ECO:0000256" key="7">
    <source>
        <dbReference type="SAM" id="MobiDB-lite"/>
    </source>
</evidence>
<dbReference type="RefSeq" id="WP_244142501.1">
    <property type="nucleotide sequence ID" value="NZ_BSQD01000010.1"/>
</dbReference>
<evidence type="ECO:0000256" key="2">
    <source>
        <dbReference type="ARBA" id="ARBA00022723"/>
    </source>
</evidence>
<dbReference type="GO" id="GO:0004222">
    <property type="term" value="F:metalloendopeptidase activity"/>
    <property type="evidence" value="ECO:0007669"/>
    <property type="project" value="InterPro"/>
</dbReference>
<evidence type="ECO:0000256" key="3">
    <source>
        <dbReference type="ARBA" id="ARBA00022801"/>
    </source>
</evidence>
<gene>
    <name evidence="10" type="ORF">SAMN06295900_10895</name>
</gene>
<organism evidence="10 11">
    <name type="scientific">Trinickia caryophylli</name>
    <name type="common">Paraburkholderia caryophylli</name>
    <dbReference type="NCBI Taxonomy" id="28094"/>
    <lineage>
        <taxon>Bacteria</taxon>
        <taxon>Pseudomonadati</taxon>
        <taxon>Pseudomonadota</taxon>
        <taxon>Betaproteobacteria</taxon>
        <taxon>Burkholderiales</taxon>
        <taxon>Burkholderiaceae</taxon>
        <taxon>Trinickia</taxon>
    </lineage>
</organism>
<feature type="chain" id="PRO_5012010440" evidence="8">
    <location>
        <begin position="30"/>
        <end position="329"/>
    </location>
</feature>
<evidence type="ECO:0000256" key="6">
    <source>
        <dbReference type="RuleBase" id="RU003983"/>
    </source>
</evidence>
<evidence type="ECO:0000313" key="10">
    <source>
        <dbReference type="EMBL" id="SMF48819.1"/>
    </source>
</evidence>
<evidence type="ECO:0000256" key="5">
    <source>
        <dbReference type="ARBA" id="ARBA00023049"/>
    </source>
</evidence>
<dbReference type="GeneID" id="95550259"/>
<keyword evidence="4 6" id="KW-0862">Zinc</keyword>
<feature type="region of interest" description="Disordered" evidence="7">
    <location>
        <begin position="30"/>
        <end position="49"/>
    </location>
</feature>
<dbReference type="Proteomes" id="UP000192911">
    <property type="component" value="Unassembled WGS sequence"/>
</dbReference>
<dbReference type="GO" id="GO:0051603">
    <property type="term" value="P:proteolysis involved in protein catabolic process"/>
    <property type="evidence" value="ECO:0007669"/>
    <property type="project" value="TreeGrafter"/>
</dbReference>
<dbReference type="CDD" id="cd07331">
    <property type="entry name" value="M48C_Oma1_like"/>
    <property type="match status" value="1"/>
</dbReference>
<evidence type="ECO:0000256" key="1">
    <source>
        <dbReference type="ARBA" id="ARBA00022670"/>
    </source>
</evidence>
<keyword evidence="11" id="KW-1185">Reference proteome</keyword>
<comment type="similarity">
    <text evidence="6">Belongs to the peptidase M48 family.</text>
</comment>
<evidence type="ECO:0000313" key="11">
    <source>
        <dbReference type="Proteomes" id="UP000192911"/>
    </source>
</evidence>
<evidence type="ECO:0000256" key="8">
    <source>
        <dbReference type="SAM" id="SignalP"/>
    </source>
</evidence>